<dbReference type="GO" id="GO:0005634">
    <property type="term" value="C:nucleus"/>
    <property type="evidence" value="ECO:0007669"/>
    <property type="project" value="UniProtKB-SubCell"/>
</dbReference>
<dbReference type="PANTHER" id="PTHR33172:SF102">
    <property type="match status" value="1"/>
</dbReference>
<name>A0AAP0CUG4_9ASTR</name>
<keyword evidence="2" id="KW-0539">Nucleus</keyword>
<evidence type="ECO:0000256" key="1">
    <source>
        <dbReference type="ARBA" id="ARBA00004123"/>
    </source>
</evidence>
<evidence type="ECO:0000256" key="2">
    <source>
        <dbReference type="ARBA" id="ARBA00023242"/>
    </source>
</evidence>
<comment type="subcellular location">
    <subcellularLocation>
        <location evidence="1">Nucleus</location>
    </subcellularLocation>
</comment>
<feature type="region of interest" description="Disordered" evidence="3">
    <location>
        <begin position="1"/>
        <end position="42"/>
    </location>
</feature>
<dbReference type="InterPro" id="IPR051992">
    <property type="entry name" value="OxStress_Response_Reg"/>
</dbReference>
<keyword evidence="5" id="KW-1185">Reference proteome</keyword>
<evidence type="ECO:0000256" key="3">
    <source>
        <dbReference type="SAM" id="MobiDB-lite"/>
    </source>
</evidence>
<dbReference type="PANTHER" id="PTHR33172">
    <property type="entry name" value="OS08G0516900 PROTEIN"/>
    <property type="match status" value="1"/>
</dbReference>
<accession>A0AAP0CUG4</accession>
<dbReference type="Proteomes" id="UP001408789">
    <property type="component" value="Unassembled WGS sequence"/>
</dbReference>
<dbReference type="GO" id="GO:0006950">
    <property type="term" value="P:response to stress"/>
    <property type="evidence" value="ECO:0007669"/>
    <property type="project" value="UniProtKB-ARBA"/>
</dbReference>
<comment type="caution">
    <text evidence="4">The sequence shown here is derived from an EMBL/GenBank/DDBJ whole genome shotgun (WGS) entry which is preliminary data.</text>
</comment>
<organism evidence="4 5">
    <name type="scientific">Deinandra increscens subsp. villosa</name>
    <dbReference type="NCBI Taxonomy" id="3103831"/>
    <lineage>
        <taxon>Eukaryota</taxon>
        <taxon>Viridiplantae</taxon>
        <taxon>Streptophyta</taxon>
        <taxon>Embryophyta</taxon>
        <taxon>Tracheophyta</taxon>
        <taxon>Spermatophyta</taxon>
        <taxon>Magnoliopsida</taxon>
        <taxon>eudicotyledons</taxon>
        <taxon>Gunneridae</taxon>
        <taxon>Pentapetalae</taxon>
        <taxon>asterids</taxon>
        <taxon>campanulids</taxon>
        <taxon>Asterales</taxon>
        <taxon>Asteraceae</taxon>
        <taxon>Asteroideae</taxon>
        <taxon>Heliantheae alliance</taxon>
        <taxon>Madieae</taxon>
        <taxon>Madiinae</taxon>
        <taxon>Deinandra</taxon>
    </lineage>
</organism>
<reference evidence="4 5" key="1">
    <citation type="submission" date="2024-04" db="EMBL/GenBank/DDBJ databases">
        <title>The reference genome of an endangered Asteraceae, Deinandra increscens subsp. villosa, native to the Central Coast of California.</title>
        <authorList>
            <person name="Guilliams M."/>
            <person name="Hasenstab-Lehman K."/>
            <person name="Meyer R."/>
            <person name="Mcevoy S."/>
        </authorList>
    </citation>
    <scope>NUCLEOTIDE SEQUENCE [LARGE SCALE GENOMIC DNA]</scope>
    <source>
        <tissue evidence="4">Leaf</tissue>
    </source>
</reference>
<gene>
    <name evidence="4" type="ORF">SSX86_020262</name>
</gene>
<sequence>MKTISEDGASSGGSRLSNPMMIVHEDECNSSGSSSIGDDSDREDIESRYTYHHHHHHPDGKGGFDDAIQALEQALPIRRGISTFYNGKSKSFTCLTKVWPTASVQDITKAENSYTRKRRNLGAFRLSYFNTRRGRIQKKHKTAKMHFTIGSKDPEFANRSLALRSFSMVDLHQTKIRNC</sequence>
<dbReference type="AlphaFoldDB" id="A0AAP0CUG4"/>
<evidence type="ECO:0000313" key="5">
    <source>
        <dbReference type="Proteomes" id="UP001408789"/>
    </source>
</evidence>
<dbReference type="EMBL" id="JBCNJP010000020">
    <property type="protein sequence ID" value="KAK9059558.1"/>
    <property type="molecule type" value="Genomic_DNA"/>
</dbReference>
<evidence type="ECO:0000313" key="4">
    <source>
        <dbReference type="EMBL" id="KAK9059558.1"/>
    </source>
</evidence>
<protein>
    <submittedName>
        <fullName evidence="4">Uncharacterized protein</fullName>
    </submittedName>
</protein>
<proteinExistence type="predicted"/>